<protein>
    <submittedName>
        <fullName evidence="1">Uncharacterized protein</fullName>
    </submittedName>
</protein>
<proteinExistence type="predicted"/>
<accession>L8GH63</accession>
<gene>
    <name evidence="1" type="ORF">ACA1_324820</name>
</gene>
<dbReference type="KEGG" id="acan:ACA1_324820"/>
<keyword evidence="2" id="KW-1185">Reference proteome</keyword>
<name>L8GH63_ACACF</name>
<dbReference type="RefSeq" id="XP_004334448.1">
    <property type="nucleotide sequence ID" value="XM_004334400.1"/>
</dbReference>
<dbReference type="EMBL" id="KB008116">
    <property type="protein sequence ID" value="ELR12435.1"/>
    <property type="molecule type" value="Genomic_DNA"/>
</dbReference>
<dbReference type="AlphaFoldDB" id="L8GH63"/>
<dbReference type="VEuPathDB" id="AmoebaDB:ACA1_324820"/>
<dbReference type="GeneID" id="14912931"/>
<evidence type="ECO:0000313" key="1">
    <source>
        <dbReference type="EMBL" id="ELR12435.1"/>
    </source>
</evidence>
<evidence type="ECO:0000313" key="2">
    <source>
        <dbReference type="Proteomes" id="UP000011083"/>
    </source>
</evidence>
<reference evidence="1 2" key="1">
    <citation type="journal article" date="2013" name="Genome Biol.">
        <title>Genome of Acanthamoeba castellanii highlights extensive lateral gene transfer and early evolution of tyrosine kinase signaling.</title>
        <authorList>
            <person name="Clarke M."/>
            <person name="Lohan A.J."/>
            <person name="Liu B."/>
            <person name="Lagkouvardos I."/>
            <person name="Roy S."/>
            <person name="Zafar N."/>
            <person name="Bertelli C."/>
            <person name="Schilde C."/>
            <person name="Kianianmomeni A."/>
            <person name="Burglin T.R."/>
            <person name="Frech C."/>
            <person name="Turcotte B."/>
            <person name="Kopec K.O."/>
            <person name="Synnott J.M."/>
            <person name="Choo C."/>
            <person name="Paponov I."/>
            <person name="Finkler A."/>
            <person name="Soon Heng Tan C."/>
            <person name="Hutchins A.P."/>
            <person name="Weinmeier T."/>
            <person name="Rattei T."/>
            <person name="Chu J.S."/>
            <person name="Gimenez G."/>
            <person name="Irimia M."/>
            <person name="Rigden D.J."/>
            <person name="Fitzpatrick D.A."/>
            <person name="Lorenzo-Morales J."/>
            <person name="Bateman A."/>
            <person name="Chiu C.H."/>
            <person name="Tang P."/>
            <person name="Hegemann P."/>
            <person name="Fromm H."/>
            <person name="Raoult D."/>
            <person name="Greub G."/>
            <person name="Miranda-Saavedra D."/>
            <person name="Chen N."/>
            <person name="Nash P."/>
            <person name="Ginger M.L."/>
            <person name="Horn M."/>
            <person name="Schaap P."/>
            <person name="Caler L."/>
            <person name="Loftus B."/>
        </authorList>
    </citation>
    <scope>NUCLEOTIDE SEQUENCE [LARGE SCALE GENOMIC DNA]</scope>
    <source>
        <strain evidence="1 2">Neff</strain>
    </source>
</reference>
<organism evidence="1 2">
    <name type="scientific">Acanthamoeba castellanii (strain ATCC 30010 / Neff)</name>
    <dbReference type="NCBI Taxonomy" id="1257118"/>
    <lineage>
        <taxon>Eukaryota</taxon>
        <taxon>Amoebozoa</taxon>
        <taxon>Discosea</taxon>
        <taxon>Longamoebia</taxon>
        <taxon>Centramoebida</taxon>
        <taxon>Acanthamoebidae</taxon>
        <taxon>Acanthamoeba</taxon>
    </lineage>
</organism>
<sequence>METPPPHAASQPSRGLPEGLLKLNDRRVALLKRLNDMLELRDIVIARLDGVRFDVQDLDNVQDAVNRVRDDLVVVCTEYDKRESIYTQDYLTMCEGLADRKHILAEFDQRTQAISNDLKLARFIVTKQRTIEALSEQLREQIESDFKYKEFAPGIPTPPAAAAQYHYQQHQQPLEPANSMPAAFMPVGTSAPTPIHEVQEYDPAIDMAQP</sequence>
<dbReference type="Proteomes" id="UP000011083">
    <property type="component" value="Unassembled WGS sequence"/>
</dbReference>